<dbReference type="Gene3D" id="1.25.40.10">
    <property type="entry name" value="Tetratricopeptide repeat domain"/>
    <property type="match status" value="2"/>
</dbReference>
<dbReference type="SUPFAM" id="SSF48452">
    <property type="entry name" value="TPR-like"/>
    <property type="match status" value="2"/>
</dbReference>
<dbReference type="AlphaFoldDB" id="A0A7S9D9Z4"/>
<feature type="repeat" description="TPR" evidence="1">
    <location>
        <begin position="73"/>
        <end position="106"/>
    </location>
</feature>
<dbReference type="PROSITE" id="PS50005">
    <property type="entry name" value="TPR"/>
    <property type="match status" value="2"/>
</dbReference>
<sequence>MDIAAENMLATAISRLSAGRFGEVEALCRPILARYPQHVGALHCMAQAVSRSGRPDDALPFLRRAIKVQPGDAGLLTNFGVTLRAAGKLDEAVKAYRQALQEAPEVGDIWFNLGNALRENEREGEAEAAYTRAIATGNCTNGGAAVHANHGLLLEDRGDFVAAIAAHREATRLLPDMAEYHYNLGNALRANLRLDDAVHAYDAALRLRPGYPEAILNQSLAFLLQGDFSRGLAGYEARLLTAEVERRNFAPPLWRGEPLAKRVLLLHAEQGLGDTIQFLRYLPLLNERAGHVLVEIPPALRRLTERKVTREGLAQVSVVSRSETLPRFDFHIPFMSLPHAVGFDVQDIPGGVPYLSADPAVVETWSARVGSEDALRVGLVWAGNPTHRNDRNRSIKPKSLLPLLEAKAATPIRFFSLQVGARAGNIRSFPRGRVTDLAPHLGDLDDTAAAICTLDLVICVDTSVAHLAAALGKPVELLLPYNPDWRWLLDRLDSPWYPTVHLRRQSTPGDWTGVVAELAADLASGPFKKL</sequence>
<dbReference type="KEGG" id="bcou:IC761_11850"/>
<protein>
    <submittedName>
        <fullName evidence="2">Glycosyltransferase family protein</fullName>
    </submittedName>
</protein>
<dbReference type="InterPro" id="IPR002201">
    <property type="entry name" value="Glyco_trans_9"/>
</dbReference>
<dbReference type="Gene3D" id="3.40.50.2000">
    <property type="entry name" value="Glycogen Phosphorylase B"/>
    <property type="match status" value="1"/>
</dbReference>
<dbReference type="InterPro" id="IPR011990">
    <property type="entry name" value="TPR-like_helical_dom_sf"/>
</dbReference>
<dbReference type="PANTHER" id="PTHR44216:SF3">
    <property type="entry name" value="PROTEIN O-MANNOSYL-TRANSFERASE TMTC2"/>
    <property type="match status" value="1"/>
</dbReference>
<dbReference type="SMART" id="SM00028">
    <property type="entry name" value="TPR"/>
    <property type="match status" value="5"/>
</dbReference>
<dbReference type="PANTHER" id="PTHR44216">
    <property type="entry name" value="PROTEIN O-MANNOSYL-TRANSFERASE TMTC2"/>
    <property type="match status" value="1"/>
</dbReference>
<dbReference type="InterPro" id="IPR019734">
    <property type="entry name" value="TPR_rpt"/>
</dbReference>
<dbReference type="Pfam" id="PF01075">
    <property type="entry name" value="Glyco_transf_9"/>
    <property type="match status" value="1"/>
</dbReference>
<evidence type="ECO:0000313" key="3">
    <source>
        <dbReference type="Proteomes" id="UP000594621"/>
    </source>
</evidence>
<dbReference type="RefSeq" id="WP_195803418.1">
    <property type="nucleotide sequence ID" value="NZ_CP061379.1"/>
</dbReference>
<keyword evidence="2" id="KW-0808">Transferase</keyword>
<evidence type="ECO:0000313" key="2">
    <source>
        <dbReference type="EMBL" id="QPF93911.1"/>
    </source>
</evidence>
<dbReference type="Pfam" id="PF13432">
    <property type="entry name" value="TPR_16"/>
    <property type="match status" value="2"/>
</dbReference>
<name>A0A7S9D9Z4_9BRAD</name>
<evidence type="ECO:0000256" key="1">
    <source>
        <dbReference type="PROSITE-ProRule" id="PRU00339"/>
    </source>
</evidence>
<organism evidence="2 3">
    <name type="scientific">Bradyrhizobium commune</name>
    <dbReference type="NCBI Taxonomy" id="83627"/>
    <lineage>
        <taxon>Bacteria</taxon>
        <taxon>Pseudomonadati</taxon>
        <taxon>Pseudomonadota</taxon>
        <taxon>Alphaproteobacteria</taxon>
        <taxon>Hyphomicrobiales</taxon>
        <taxon>Nitrobacteraceae</taxon>
        <taxon>Bradyrhizobium</taxon>
    </lineage>
</organism>
<dbReference type="EMBL" id="CP061379">
    <property type="protein sequence ID" value="QPF93911.1"/>
    <property type="molecule type" value="Genomic_DNA"/>
</dbReference>
<keyword evidence="1" id="KW-0802">TPR repeat</keyword>
<dbReference type="Proteomes" id="UP000594621">
    <property type="component" value="Chromosome"/>
</dbReference>
<gene>
    <name evidence="2" type="ORF">IC761_11850</name>
</gene>
<dbReference type="SUPFAM" id="SSF53756">
    <property type="entry name" value="UDP-Glycosyltransferase/glycogen phosphorylase"/>
    <property type="match status" value="1"/>
</dbReference>
<reference evidence="2 3" key="1">
    <citation type="submission" date="2020-09" db="EMBL/GenBank/DDBJ databases">
        <title>Complete genomes of bradyrhizobia occurring on native shrubby legumes in Australia.</title>
        <authorList>
            <person name="Lafay B."/>
        </authorList>
    </citation>
    <scope>NUCLEOTIDE SEQUENCE [LARGE SCALE GENOMIC DNA]</scope>
    <source>
        <strain evidence="2 3">BDV5040</strain>
    </source>
</reference>
<feature type="repeat" description="TPR" evidence="1">
    <location>
        <begin position="178"/>
        <end position="211"/>
    </location>
</feature>
<dbReference type="GO" id="GO:0016757">
    <property type="term" value="F:glycosyltransferase activity"/>
    <property type="evidence" value="ECO:0007669"/>
    <property type="project" value="InterPro"/>
</dbReference>
<proteinExistence type="predicted"/>
<accession>A0A7S9D9Z4</accession>
<keyword evidence="3" id="KW-1185">Reference proteome</keyword>
<dbReference type="InterPro" id="IPR052384">
    <property type="entry name" value="TMTC_O-mannosyltransferase"/>
</dbReference>